<accession>X1LZM7</accession>
<name>X1LZM7_9ZZZZ</name>
<evidence type="ECO:0000313" key="1">
    <source>
        <dbReference type="EMBL" id="GAI24837.1"/>
    </source>
</evidence>
<proteinExistence type="predicted"/>
<gene>
    <name evidence="1" type="ORF">S06H3_25887</name>
</gene>
<reference evidence="1" key="1">
    <citation type="journal article" date="2014" name="Front. Microbiol.">
        <title>High frequency of phylogenetically diverse reductive dehalogenase-homologous genes in deep subseafloor sedimentary metagenomes.</title>
        <authorList>
            <person name="Kawai M."/>
            <person name="Futagami T."/>
            <person name="Toyoda A."/>
            <person name="Takaki Y."/>
            <person name="Nishi S."/>
            <person name="Hori S."/>
            <person name="Arai W."/>
            <person name="Tsubouchi T."/>
            <person name="Morono Y."/>
            <person name="Uchiyama I."/>
            <person name="Ito T."/>
            <person name="Fujiyama A."/>
            <person name="Inagaki F."/>
            <person name="Takami H."/>
        </authorList>
    </citation>
    <scope>NUCLEOTIDE SEQUENCE</scope>
    <source>
        <strain evidence="1">Expedition CK06-06</strain>
    </source>
</reference>
<feature type="non-terminal residue" evidence="1">
    <location>
        <position position="1"/>
    </location>
</feature>
<dbReference type="Gene3D" id="3.20.20.20">
    <property type="entry name" value="Dihydropteroate synthase-like"/>
    <property type="match status" value="1"/>
</dbReference>
<sequence length="137" mass="15476">IWFDPIVTPAVNVDTNQVKPCLEFMSMLQDIAPGCKSTVGLSNISNGTPTHLRHYLNQTYLMMLMKYGLYSAIVDAFDSELINIARGKKPELIDLVHRVMDGEKPDLSSLTEEEVKYVKTVRVLTGESLYSHSWLEI</sequence>
<dbReference type="AlphaFoldDB" id="X1LZM7"/>
<dbReference type="EMBL" id="BARV01014926">
    <property type="protein sequence ID" value="GAI24837.1"/>
    <property type="molecule type" value="Genomic_DNA"/>
</dbReference>
<dbReference type="InterPro" id="IPR011005">
    <property type="entry name" value="Dihydropteroate_synth-like_sf"/>
</dbReference>
<evidence type="ECO:0008006" key="2">
    <source>
        <dbReference type="Google" id="ProtNLM"/>
    </source>
</evidence>
<protein>
    <recommendedName>
        <fullName evidence="2">Pterin-binding domain-containing protein</fullName>
    </recommendedName>
</protein>
<organism evidence="1">
    <name type="scientific">marine sediment metagenome</name>
    <dbReference type="NCBI Taxonomy" id="412755"/>
    <lineage>
        <taxon>unclassified sequences</taxon>
        <taxon>metagenomes</taxon>
        <taxon>ecological metagenomes</taxon>
    </lineage>
</organism>
<dbReference type="SUPFAM" id="SSF51717">
    <property type="entry name" value="Dihydropteroate synthetase-like"/>
    <property type="match status" value="1"/>
</dbReference>
<comment type="caution">
    <text evidence="1">The sequence shown here is derived from an EMBL/GenBank/DDBJ whole genome shotgun (WGS) entry which is preliminary data.</text>
</comment>